<dbReference type="GO" id="GO:0005634">
    <property type="term" value="C:nucleus"/>
    <property type="evidence" value="ECO:0007669"/>
    <property type="project" value="UniProtKB-SubCell"/>
</dbReference>
<dbReference type="PANTHER" id="PTHR45810">
    <property type="entry name" value="HISTONE H3.2"/>
    <property type="match status" value="1"/>
</dbReference>
<accession>A0A4W4E399</accession>
<reference evidence="11" key="5">
    <citation type="submission" date="2025-09" db="UniProtKB">
        <authorList>
            <consortium name="Ensembl"/>
        </authorList>
    </citation>
    <scope>IDENTIFICATION</scope>
</reference>
<evidence type="ECO:0000256" key="9">
    <source>
        <dbReference type="SAM" id="MobiDB-lite"/>
    </source>
</evidence>
<dbReference type="AlphaFoldDB" id="A0A4W4E399"/>
<evidence type="ECO:0000259" key="10">
    <source>
        <dbReference type="Pfam" id="PF00125"/>
    </source>
</evidence>
<comment type="subcellular location">
    <subcellularLocation>
        <location evidence="2">Chromosome</location>
        <location evidence="2">Centromere</location>
    </subcellularLocation>
    <subcellularLocation>
        <location evidence="1">Nucleus</location>
    </subcellularLocation>
</comment>
<dbReference type="GO" id="GO:0003677">
    <property type="term" value="F:DNA binding"/>
    <property type="evidence" value="ECO:0007669"/>
    <property type="project" value="UniProtKB-KW"/>
</dbReference>
<dbReference type="InterPro" id="IPR009072">
    <property type="entry name" value="Histone-fold"/>
</dbReference>
<dbReference type="OMA" id="MRWQVYA"/>
<dbReference type="SMART" id="SM00428">
    <property type="entry name" value="H3"/>
    <property type="match status" value="1"/>
</dbReference>
<evidence type="ECO:0000256" key="7">
    <source>
        <dbReference type="ARBA" id="ARBA00023269"/>
    </source>
</evidence>
<dbReference type="PROSITE" id="PS00959">
    <property type="entry name" value="HISTONE_H3_2"/>
    <property type="match status" value="1"/>
</dbReference>
<evidence type="ECO:0000256" key="6">
    <source>
        <dbReference type="ARBA" id="ARBA00023242"/>
    </source>
</evidence>
<sequence length="206" mass="24204">MTFPRERRPKRGSDVTHKARRLLVSWQRLLRNALFEFPHGRRRAGVVLLVALQEQQQQFAWDMRRDTSAHRRKLSTPRRRSPPRPPPASKSRTRRSSGPSEPSPRKKRRFRPGMRALMEIRKYQKSTDLLLRKGPFSRLVREVCQMFSKDALKWQAYALMALQEAAEAFLVRLFADANLCAIHAKRVTLFPRDIQLARRIRGVENI</sequence>
<dbReference type="GO" id="GO:0046982">
    <property type="term" value="F:protein heterodimerization activity"/>
    <property type="evidence" value="ECO:0007669"/>
    <property type="project" value="InterPro"/>
</dbReference>
<dbReference type="PANTHER" id="PTHR45810:SF17">
    <property type="entry name" value="HISTONE H3-LIKE CENTROMERIC PROTEIN A"/>
    <property type="match status" value="1"/>
</dbReference>
<reference evidence="11" key="3">
    <citation type="submission" date="2020-05" db="EMBL/GenBank/DDBJ databases">
        <title>Electrophorus electricus (electric eel) genome, fEleEle1, primary haplotype.</title>
        <authorList>
            <person name="Myers G."/>
            <person name="Meyer A."/>
            <person name="Fedrigo O."/>
            <person name="Formenti G."/>
            <person name="Rhie A."/>
            <person name="Tracey A."/>
            <person name="Sims Y."/>
            <person name="Jarvis E.D."/>
        </authorList>
    </citation>
    <scope>NUCLEOTIDE SEQUENCE [LARGE SCALE GENOMIC DNA]</scope>
</reference>
<protein>
    <recommendedName>
        <fullName evidence="10">Core Histone H2A/H2B/H3 domain-containing protein</fullName>
    </recommendedName>
</protein>
<gene>
    <name evidence="11" type="primary">SELENOH</name>
</gene>
<proteinExistence type="inferred from homology"/>
<dbReference type="GO" id="GO:0000775">
    <property type="term" value="C:chromosome, centromeric region"/>
    <property type="evidence" value="ECO:0007669"/>
    <property type="project" value="UniProtKB-SubCell"/>
</dbReference>
<evidence type="ECO:0000313" key="11">
    <source>
        <dbReference type="Ensembl" id="ENSEEEP00000006174.2"/>
    </source>
</evidence>
<evidence type="ECO:0000256" key="1">
    <source>
        <dbReference type="ARBA" id="ARBA00004123"/>
    </source>
</evidence>
<evidence type="ECO:0000256" key="3">
    <source>
        <dbReference type="ARBA" id="ARBA00010343"/>
    </source>
</evidence>
<dbReference type="GeneTree" id="ENSGT01150000287000"/>
<evidence type="ECO:0000313" key="12">
    <source>
        <dbReference type="Proteomes" id="UP000314983"/>
    </source>
</evidence>
<reference evidence="11" key="4">
    <citation type="submission" date="2025-08" db="UniProtKB">
        <authorList>
            <consortium name="Ensembl"/>
        </authorList>
    </citation>
    <scope>IDENTIFICATION</scope>
</reference>
<feature type="domain" description="Core Histone H2A/H2B/H3" evidence="10">
    <location>
        <begin position="113"/>
        <end position="200"/>
    </location>
</feature>
<feature type="region of interest" description="Disordered" evidence="9">
    <location>
        <begin position="60"/>
        <end position="111"/>
    </location>
</feature>
<dbReference type="Ensembl" id="ENSEEET00000006263.2">
    <property type="protein sequence ID" value="ENSEEEP00000006174.2"/>
    <property type="gene ID" value="ENSEEEG00000003293.2"/>
</dbReference>
<keyword evidence="7" id="KW-0544">Nucleosome core</keyword>
<feature type="compositionally biased region" description="Basic residues" evidence="9">
    <location>
        <begin position="70"/>
        <end position="82"/>
    </location>
</feature>
<dbReference type="Gene3D" id="1.10.20.10">
    <property type="entry name" value="Histone, subunit A"/>
    <property type="match status" value="1"/>
</dbReference>
<dbReference type="InterPro" id="IPR007125">
    <property type="entry name" value="H2A/H2B/H3"/>
</dbReference>
<keyword evidence="6" id="KW-0539">Nucleus</keyword>
<evidence type="ECO:0000256" key="8">
    <source>
        <dbReference type="ARBA" id="ARBA00023328"/>
    </source>
</evidence>
<dbReference type="Proteomes" id="UP000314983">
    <property type="component" value="Chromosome 2"/>
</dbReference>
<keyword evidence="12" id="KW-1185">Reference proteome</keyword>
<organism evidence="11 12">
    <name type="scientific">Electrophorus electricus</name>
    <name type="common">Electric eel</name>
    <name type="synonym">Gymnotus electricus</name>
    <dbReference type="NCBI Taxonomy" id="8005"/>
    <lineage>
        <taxon>Eukaryota</taxon>
        <taxon>Metazoa</taxon>
        <taxon>Chordata</taxon>
        <taxon>Craniata</taxon>
        <taxon>Vertebrata</taxon>
        <taxon>Euteleostomi</taxon>
        <taxon>Actinopterygii</taxon>
        <taxon>Neopterygii</taxon>
        <taxon>Teleostei</taxon>
        <taxon>Ostariophysi</taxon>
        <taxon>Gymnotiformes</taxon>
        <taxon>Gymnotoidei</taxon>
        <taxon>Gymnotidae</taxon>
        <taxon>Electrophorus</taxon>
    </lineage>
</organism>
<dbReference type="GO" id="GO:0000786">
    <property type="term" value="C:nucleosome"/>
    <property type="evidence" value="ECO:0007669"/>
    <property type="project" value="UniProtKB-KW"/>
</dbReference>
<keyword evidence="5" id="KW-0238">DNA-binding</keyword>
<dbReference type="FunFam" id="1.10.20.10:FF:000087">
    <property type="entry name" value="Probable histone 3"/>
    <property type="match status" value="1"/>
</dbReference>
<evidence type="ECO:0000256" key="2">
    <source>
        <dbReference type="ARBA" id="ARBA00004584"/>
    </source>
</evidence>
<evidence type="ECO:0000256" key="5">
    <source>
        <dbReference type="ARBA" id="ARBA00023125"/>
    </source>
</evidence>
<dbReference type="PRINTS" id="PR00622">
    <property type="entry name" value="HISTONEH3"/>
</dbReference>
<dbReference type="Pfam" id="PF00125">
    <property type="entry name" value="Histone"/>
    <property type="match status" value="1"/>
</dbReference>
<keyword evidence="8" id="KW-0137">Centromere</keyword>
<dbReference type="GO" id="GO:0030527">
    <property type="term" value="F:structural constituent of chromatin"/>
    <property type="evidence" value="ECO:0007669"/>
    <property type="project" value="InterPro"/>
</dbReference>
<dbReference type="InterPro" id="IPR000164">
    <property type="entry name" value="Histone_H3/CENP-A"/>
</dbReference>
<dbReference type="STRING" id="8005.ENSEEEP00000006174"/>
<comment type="similarity">
    <text evidence="3">Belongs to the histone H3 family.</text>
</comment>
<name>A0A4W4E399_ELEEL</name>
<dbReference type="SUPFAM" id="SSF47113">
    <property type="entry name" value="Histone-fold"/>
    <property type="match status" value="1"/>
</dbReference>
<keyword evidence="4" id="KW-0158">Chromosome</keyword>
<evidence type="ECO:0000256" key="4">
    <source>
        <dbReference type="ARBA" id="ARBA00022454"/>
    </source>
</evidence>
<dbReference type="CDD" id="cd22911">
    <property type="entry name" value="HFD_H3"/>
    <property type="match status" value="1"/>
</dbReference>
<reference evidence="12" key="1">
    <citation type="journal article" date="2014" name="Science">
        <title>Nonhuman genetics. Genomic basis for the convergent evolution of electric organs.</title>
        <authorList>
            <person name="Gallant J.R."/>
            <person name="Traeger L.L."/>
            <person name="Volkening J.D."/>
            <person name="Moffett H."/>
            <person name="Chen P.H."/>
            <person name="Novina C.D."/>
            <person name="Phillips G.N.Jr."/>
            <person name="Anand R."/>
            <person name="Wells G.B."/>
            <person name="Pinch M."/>
            <person name="Guth R."/>
            <person name="Unguez G.A."/>
            <person name="Albert J.S."/>
            <person name="Zakon H.H."/>
            <person name="Samanta M.P."/>
            <person name="Sussman M.R."/>
        </authorList>
    </citation>
    <scope>NUCLEOTIDE SEQUENCE [LARGE SCALE GENOMIC DNA]</scope>
</reference>
<reference evidence="12" key="2">
    <citation type="journal article" date="2017" name="Sci. Adv.">
        <title>A tail of two voltages: Proteomic comparison of the three electric organs of the electric eel.</title>
        <authorList>
            <person name="Traeger L.L."/>
            <person name="Sabat G."/>
            <person name="Barrett-Wilt G.A."/>
            <person name="Wells G.B."/>
            <person name="Sussman M.R."/>
        </authorList>
    </citation>
    <scope>NUCLEOTIDE SEQUENCE [LARGE SCALE GENOMIC DNA]</scope>
</reference>